<name>A0ABP9FA93_9GAMM</name>
<dbReference type="Gene3D" id="3.30.70.1430">
    <property type="entry name" value="Multidrug efflux transporter AcrB pore domain"/>
    <property type="match status" value="2"/>
</dbReference>
<evidence type="ECO:0000313" key="2">
    <source>
        <dbReference type="EMBL" id="GAA4897790.1"/>
    </source>
</evidence>
<feature type="transmembrane region" description="Helical" evidence="1">
    <location>
        <begin position="430"/>
        <end position="450"/>
    </location>
</feature>
<feature type="transmembrane region" description="Helical" evidence="1">
    <location>
        <begin position="334"/>
        <end position="353"/>
    </location>
</feature>
<feature type="transmembrane region" description="Helical" evidence="1">
    <location>
        <begin position="983"/>
        <end position="1006"/>
    </location>
</feature>
<feature type="transmembrane region" description="Helical" evidence="1">
    <location>
        <begin position="857"/>
        <end position="876"/>
    </location>
</feature>
<evidence type="ECO:0000313" key="3">
    <source>
        <dbReference type="Proteomes" id="UP001499988"/>
    </source>
</evidence>
<feature type="transmembrane region" description="Helical" evidence="1">
    <location>
        <begin position="523"/>
        <end position="541"/>
    </location>
</feature>
<dbReference type="SUPFAM" id="SSF82693">
    <property type="entry name" value="Multidrug efflux transporter AcrB pore domain, PN1, PN2, PC1 and PC2 subdomains"/>
    <property type="match status" value="2"/>
</dbReference>
<dbReference type="Gene3D" id="3.30.70.1320">
    <property type="entry name" value="Multidrug efflux transporter AcrB pore domain like"/>
    <property type="match status" value="1"/>
</dbReference>
<reference evidence="3" key="1">
    <citation type="journal article" date="2019" name="Int. J. Syst. Evol. Microbiol.">
        <title>The Global Catalogue of Microorganisms (GCM) 10K type strain sequencing project: providing services to taxonomists for standard genome sequencing and annotation.</title>
        <authorList>
            <consortium name="The Broad Institute Genomics Platform"/>
            <consortium name="The Broad Institute Genome Sequencing Center for Infectious Disease"/>
            <person name="Wu L."/>
            <person name="Ma J."/>
        </authorList>
    </citation>
    <scope>NUCLEOTIDE SEQUENCE [LARGE SCALE GENOMIC DNA]</scope>
    <source>
        <strain evidence="3">JCM 18401</strain>
    </source>
</reference>
<comment type="caution">
    <text evidence="2">The sequence shown here is derived from an EMBL/GenBank/DDBJ whole genome shotgun (WGS) entry which is preliminary data.</text>
</comment>
<dbReference type="InterPro" id="IPR027463">
    <property type="entry name" value="AcrB_DN_DC_subdom"/>
</dbReference>
<accession>A0ABP9FA93</accession>
<dbReference type="PANTHER" id="PTHR32063">
    <property type="match status" value="1"/>
</dbReference>
<dbReference type="Gene3D" id="3.30.70.1440">
    <property type="entry name" value="Multidrug efflux transporter AcrB pore domain"/>
    <property type="match status" value="1"/>
</dbReference>
<organism evidence="2 3">
    <name type="scientific">Ferrimonas pelagia</name>
    <dbReference type="NCBI Taxonomy" id="1177826"/>
    <lineage>
        <taxon>Bacteria</taxon>
        <taxon>Pseudomonadati</taxon>
        <taxon>Pseudomonadota</taxon>
        <taxon>Gammaproteobacteria</taxon>
        <taxon>Alteromonadales</taxon>
        <taxon>Ferrimonadaceae</taxon>
        <taxon>Ferrimonas</taxon>
    </lineage>
</organism>
<dbReference type="Gene3D" id="3.30.2090.10">
    <property type="entry name" value="Multidrug efflux transporter AcrB TolC docking domain, DN and DC subdomains"/>
    <property type="match status" value="2"/>
</dbReference>
<feature type="transmembrane region" description="Helical" evidence="1">
    <location>
        <begin position="387"/>
        <end position="409"/>
    </location>
</feature>
<dbReference type="Gene3D" id="1.20.1640.10">
    <property type="entry name" value="Multidrug efflux transporter AcrB transmembrane domain"/>
    <property type="match status" value="2"/>
</dbReference>
<feature type="transmembrane region" description="Helical" evidence="1">
    <location>
        <begin position="883"/>
        <end position="903"/>
    </location>
</feature>
<keyword evidence="1" id="KW-1133">Transmembrane helix</keyword>
<keyword evidence="1" id="KW-0472">Membrane</keyword>
<dbReference type="Pfam" id="PF00873">
    <property type="entry name" value="ACR_tran"/>
    <property type="match status" value="1"/>
</dbReference>
<dbReference type="SUPFAM" id="SSF82866">
    <property type="entry name" value="Multidrug efflux transporter AcrB transmembrane domain"/>
    <property type="match status" value="2"/>
</dbReference>
<dbReference type="SUPFAM" id="SSF82714">
    <property type="entry name" value="Multidrug efflux transporter AcrB TolC docking domain, DN and DC subdomains"/>
    <property type="match status" value="2"/>
</dbReference>
<dbReference type="EMBL" id="BAABJZ010000099">
    <property type="protein sequence ID" value="GAA4897790.1"/>
    <property type="molecule type" value="Genomic_DNA"/>
</dbReference>
<feature type="transmembrane region" description="Helical" evidence="1">
    <location>
        <begin position="909"/>
        <end position="933"/>
    </location>
</feature>
<proteinExistence type="predicted"/>
<dbReference type="PANTHER" id="PTHR32063:SF18">
    <property type="entry name" value="CATION EFFLUX SYSTEM PROTEIN"/>
    <property type="match status" value="1"/>
</dbReference>
<evidence type="ECO:0000256" key="1">
    <source>
        <dbReference type="SAM" id="Phobius"/>
    </source>
</evidence>
<sequence length="1026" mass="110631">MIRALIYNPRLFLLLLALILVAGLGALDQLPRTEDPAFINRFAAVITPYPGASAEKVELLITEPLEAQLRQLDELKLITSSSRPGLSVISLELKDSVMDGQLAWSRARDLAAQIIPQLPQAAGTPDLDDQIANAFTRIFSLRWAGPTEPDMAALGRYAEALANRLRLPAGTDYVTVQGRLAEEIAVDIDEAQMQALGLTTQQLAQVIAASDSKTAAGTLDNASLRAQVEIGGELDSLARIRQIPLRLDQQHAIRLGDIATVSRALYRPATATALVQGESAVLVSARMLPDFRVDRWDDQIEQQLAIFRHSLPANVQLDTLFTQRDYTEGRLSELTVGLGQGFVLIVLVLLITLGLRSALLVATALPLTALITLACMMFYGLPIHQMSVTGLVVALGIMVDNAIVIVDAIGQRRREGQDPISAVRDTLRHLWLPLLASTLTTVLAFAPIWLMPGPPGEFVGGIALSVSFALLASYIVSHTLIAGLAGRFVPSSTGKHWWQSGIQLPGVIRAGNRLLTLALKRPLLTIALVMILPLTGFWSAGQMAEQFFPPSDRDMFQIEIWLPDTASQEATEQAVHSVDQWLRQRDGITQTAWSVGQNFPAFYYNLLQRQRGLANYAQGMITTAHFRVANALIPELQHQLTQQFPQLQIIVRKLEQGPPFEAPIELRLYGPELEGLDQLGEQLRLRLQQQPQVVHTRSTLTTGLPTIQLQLDEQATRAAGLSLTEVSAQLRGSLNGSIGGSLLEGPESLPIRVRLGAEQRQSSADLANMPLAIPSGALLPVSALGELVVRPSRGEIPRRNGERLNVIQAYVETGVLPSQVLDPVLAQMDADAFTLPAGYRIELGGESAERNDAVSKLMSNVALICVALVAIIVLSFNSFRLTSVILASALQSVGLGLLCVYLAGYPFGFNVIIGLMGLMGLAINAAIVILAELEDCQQASAGIREAVVAAVGRCGRHIGSTTITTIGGFLPLILAGGGFWPPFAIAIAGGTLLTTLLSFLFVPAAYRLARRSQRNTSATPNIAIAA</sequence>
<dbReference type="InterPro" id="IPR001036">
    <property type="entry name" value="Acrflvin-R"/>
</dbReference>
<feature type="transmembrane region" description="Helical" evidence="1">
    <location>
        <begin position="462"/>
        <end position="485"/>
    </location>
</feature>
<keyword evidence="3" id="KW-1185">Reference proteome</keyword>
<dbReference type="PRINTS" id="PR00702">
    <property type="entry name" value="ACRIFLAVINRP"/>
</dbReference>
<protein>
    <submittedName>
        <fullName evidence="2">Efflux RND transporter permease subunit</fullName>
    </submittedName>
</protein>
<dbReference type="Proteomes" id="UP001499988">
    <property type="component" value="Unassembled WGS sequence"/>
</dbReference>
<feature type="transmembrane region" description="Helical" evidence="1">
    <location>
        <begin position="954"/>
        <end position="977"/>
    </location>
</feature>
<gene>
    <name evidence="2" type="ORF">GCM10023333_33900</name>
</gene>
<dbReference type="RefSeq" id="WP_345336655.1">
    <property type="nucleotide sequence ID" value="NZ_BAABJZ010000099.1"/>
</dbReference>
<feature type="transmembrane region" description="Helical" evidence="1">
    <location>
        <begin position="360"/>
        <end position="381"/>
    </location>
</feature>
<keyword evidence="1" id="KW-0812">Transmembrane</keyword>